<dbReference type="InterPro" id="IPR045884">
    <property type="entry name" value="At5g59350-like"/>
</dbReference>
<keyword evidence="1" id="KW-0812">Transmembrane</keyword>
<comment type="caution">
    <text evidence="2">The sequence shown here is derived from an EMBL/GenBank/DDBJ whole genome shotgun (WGS) entry which is preliminary data.</text>
</comment>
<dbReference type="OrthoDB" id="784633at2759"/>
<dbReference type="PANTHER" id="PTHR34054">
    <property type="entry name" value="EXPRESSED PROTEIN"/>
    <property type="match status" value="1"/>
</dbReference>
<dbReference type="AlphaFoldDB" id="A0A830B6H4"/>
<accession>A0A830B6H4</accession>
<protein>
    <submittedName>
        <fullName evidence="2">Uncharacterized protein</fullName>
    </submittedName>
</protein>
<keyword evidence="1" id="KW-0472">Membrane</keyword>
<proteinExistence type="predicted"/>
<gene>
    <name evidence="2" type="ORF">PHJA_000409800</name>
</gene>
<dbReference type="EMBL" id="BMAC01000050">
    <property type="protein sequence ID" value="GFP82667.1"/>
    <property type="molecule type" value="Genomic_DNA"/>
</dbReference>
<evidence type="ECO:0000313" key="3">
    <source>
        <dbReference type="Proteomes" id="UP000653305"/>
    </source>
</evidence>
<sequence length="223" mass="24111">MTGGGSGSGSGGGVNKLATALIIIFAISLLALLAELFYVFWRRRVFRRQASPVGGGGDEISQISSSESTFSSIAPSKDLLYFLCVRPPQFRLERNSATANSEASDLNSDRQQSEMEVNIDIDLLKIQGMFGPPRFLFTIKEEEREDLESPAEKSLCAASKNKIDDEKVCRVSLEEHFKAAEVKEAVGIDDVGVDDATPFSTPCASPPYFTPSASPVHVVLTGE</sequence>
<dbReference type="Proteomes" id="UP000653305">
    <property type="component" value="Unassembled WGS sequence"/>
</dbReference>
<dbReference type="PANTHER" id="PTHR34054:SF4">
    <property type="entry name" value="PROTEIN, PUTATIVE-RELATED"/>
    <property type="match status" value="1"/>
</dbReference>
<reference evidence="2" key="1">
    <citation type="submission" date="2020-07" db="EMBL/GenBank/DDBJ databases">
        <title>Ethylene signaling mediates host invasion by parasitic plants.</title>
        <authorList>
            <person name="Yoshida S."/>
        </authorList>
    </citation>
    <scope>NUCLEOTIDE SEQUENCE</scope>
    <source>
        <strain evidence="2">Okayama</strain>
    </source>
</reference>
<name>A0A830B6H4_9LAMI</name>
<keyword evidence="1" id="KW-1133">Transmembrane helix</keyword>
<organism evidence="2 3">
    <name type="scientific">Phtheirospermum japonicum</name>
    <dbReference type="NCBI Taxonomy" id="374723"/>
    <lineage>
        <taxon>Eukaryota</taxon>
        <taxon>Viridiplantae</taxon>
        <taxon>Streptophyta</taxon>
        <taxon>Embryophyta</taxon>
        <taxon>Tracheophyta</taxon>
        <taxon>Spermatophyta</taxon>
        <taxon>Magnoliopsida</taxon>
        <taxon>eudicotyledons</taxon>
        <taxon>Gunneridae</taxon>
        <taxon>Pentapetalae</taxon>
        <taxon>asterids</taxon>
        <taxon>lamiids</taxon>
        <taxon>Lamiales</taxon>
        <taxon>Orobanchaceae</taxon>
        <taxon>Orobanchaceae incertae sedis</taxon>
        <taxon>Phtheirospermum</taxon>
    </lineage>
</organism>
<evidence type="ECO:0000256" key="1">
    <source>
        <dbReference type="SAM" id="Phobius"/>
    </source>
</evidence>
<feature type="transmembrane region" description="Helical" evidence="1">
    <location>
        <begin position="20"/>
        <end position="41"/>
    </location>
</feature>
<keyword evidence="3" id="KW-1185">Reference proteome</keyword>
<evidence type="ECO:0000313" key="2">
    <source>
        <dbReference type="EMBL" id="GFP82667.1"/>
    </source>
</evidence>